<protein>
    <submittedName>
        <fullName evidence="1">Cell division protein ZapA</fullName>
    </submittedName>
</protein>
<accession>A0ABU5ZB36</accession>
<dbReference type="InterPro" id="IPR036192">
    <property type="entry name" value="Cell_div_ZapA-like_sf"/>
</dbReference>
<dbReference type="SUPFAM" id="SSF102829">
    <property type="entry name" value="Cell division protein ZapA-like"/>
    <property type="match status" value="1"/>
</dbReference>
<keyword evidence="1" id="KW-0132">Cell division</keyword>
<evidence type="ECO:0000313" key="2">
    <source>
        <dbReference type="Proteomes" id="UP001311730"/>
    </source>
</evidence>
<dbReference type="RefSeq" id="WP_298828155.1">
    <property type="nucleotide sequence ID" value="NZ_JAYKBW010000009.1"/>
</dbReference>
<comment type="caution">
    <text evidence="1">The sequence shown here is derived from an EMBL/GenBank/DDBJ whole genome shotgun (WGS) entry which is preliminary data.</text>
</comment>
<organism evidence="1 2">
    <name type="scientific">Capnocytophaga gingivalis</name>
    <dbReference type="NCBI Taxonomy" id="1017"/>
    <lineage>
        <taxon>Bacteria</taxon>
        <taxon>Pseudomonadati</taxon>
        <taxon>Bacteroidota</taxon>
        <taxon>Flavobacteriia</taxon>
        <taxon>Flavobacteriales</taxon>
        <taxon>Flavobacteriaceae</taxon>
        <taxon>Capnocytophaga</taxon>
    </lineage>
</organism>
<dbReference type="GO" id="GO:0051301">
    <property type="term" value="P:cell division"/>
    <property type="evidence" value="ECO:0007669"/>
    <property type="project" value="UniProtKB-KW"/>
</dbReference>
<proteinExistence type="predicted"/>
<dbReference type="InterPro" id="IPR007838">
    <property type="entry name" value="Cell_div_ZapA-like"/>
</dbReference>
<dbReference type="Pfam" id="PF05164">
    <property type="entry name" value="ZapA"/>
    <property type="match status" value="1"/>
</dbReference>
<name>A0ABU5ZB36_9FLAO</name>
<evidence type="ECO:0000313" key="1">
    <source>
        <dbReference type="EMBL" id="MEB3075352.1"/>
    </source>
</evidence>
<gene>
    <name evidence="1" type="ORF">VJJ08_08575</name>
</gene>
<dbReference type="EMBL" id="JAYKBW010000009">
    <property type="protein sequence ID" value="MEB3075352.1"/>
    <property type="molecule type" value="Genomic_DNA"/>
</dbReference>
<dbReference type="Proteomes" id="UP001311730">
    <property type="component" value="Unassembled WGS sequence"/>
</dbReference>
<reference evidence="1 2" key="1">
    <citation type="submission" date="2023-12" db="EMBL/GenBank/DDBJ databases">
        <title>Genomic sequences of Capnocytophaga and Parvimonas strains.</title>
        <authorList>
            <person name="Watt R.M."/>
            <person name="Wang M."/>
            <person name="Yang T."/>
            <person name="Tong W.M."/>
        </authorList>
    </citation>
    <scope>NUCLEOTIDE SEQUENCE [LARGE SCALE GENOMIC DNA]</scope>
    <source>
        <strain evidence="1 2">CCUG 13096</strain>
    </source>
</reference>
<sequence>MSEKLRITLKIADRVYPLKIDPNQEEAYRQAAERINKQITYFEQNFPVKDRQDSLAMCAISLATPLFQESLADENQKEKNIERLEKIHQTLVEISNNR</sequence>
<keyword evidence="2" id="KW-1185">Reference proteome</keyword>
<keyword evidence="1" id="KW-0131">Cell cycle</keyword>